<dbReference type="OMA" id="PTEICHM"/>
<proteinExistence type="predicted"/>
<dbReference type="RefSeq" id="XP_047769668.1">
    <property type="nucleotide sequence ID" value="XM_047913762.1"/>
</dbReference>
<dbReference type="OrthoDB" id="10479964at2759"/>
<dbReference type="KEGG" id="ffu:CLAFUR5_14614"/>
<name>A0A9Q8UWV8_PASFU</name>
<dbReference type="EMBL" id="CP090175">
    <property type="protein sequence ID" value="UJO25302.1"/>
    <property type="molecule type" value="Genomic_DNA"/>
</dbReference>
<evidence type="ECO:0000313" key="1">
    <source>
        <dbReference type="EMBL" id="UJO25302.1"/>
    </source>
</evidence>
<protein>
    <submittedName>
        <fullName evidence="1">Uncharacterized protein</fullName>
    </submittedName>
</protein>
<reference evidence="1" key="2">
    <citation type="journal article" date="2022" name="Microb. Genom.">
        <title>A chromosome-scale genome assembly of the tomato pathogen Cladosporium fulvum reveals a compartmentalized genome architecture and the presence of a dispensable chromosome.</title>
        <authorList>
            <person name="Zaccaron A.Z."/>
            <person name="Chen L.H."/>
            <person name="Samaras A."/>
            <person name="Stergiopoulos I."/>
        </authorList>
    </citation>
    <scope>NUCLEOTIDE SEQUENCE</scope>
    <source>
        <strain evidence="1">Race5_Kim</strain>
    </source>
</reference>
<dbReference type="GeneID" id="71994492"/>
<dbReference type="AlphaFoldDB" id="A0A9Q8UWV8"/>
<evidence type="ECO:0000313" key="2">
    <source>
        <dbReference type="Proteomes" id="UP000756132"/>
    </source>
</evidence>
<dbReference type="Proteomes" id="UP000756132">
    <property type="component" value="Chromosome 13"/>
</dbReference>
<keyword evidence="2" id="KW-1185">Reference proteome</keyword>
<accession>A0A9Q8UWV8</accession>
<gene>
    <name evidence="1" type="ORF">CLAFUR5_14614</name>
</gene>
<reference evidence="1" key="1">
    <citation type="submission" date="2021-12" db="EMBL/GenBank/DDBJ databases">
        <authorList>
            <person name="Zaccaron A."/>
            <person name="Stergiopoulos I."/>
        </authorList>
    </citation>
    <scope>NUCLEOTIDE SEQUENCE</scope>
    <source>
        <strain evidence="1">Race5_Kim</strain>
    </source>
</reference>
<organism evidence="1 2">
    <name type="scientific">Passalora fulva</name>
    <name type="common">Tomato leaf mold</name>
    <name type="synonym">Cladosporium fulvum</name>
    <dbReference type="NCBI Taxonomy" id="5499"/>
    <lineage>
        <taxon>Eukaryota</taxon>
        <taxon>Fungi</taxon>
        <taxon>Dikarya</taxon>
        <taxon>Ascomycota</taxon>
        <taxon>Pezizomycotina</taxon>
        <taxon>Dothideomycetes</taxon>
        <taxon>Dothideomycetidae</taxon>
        <taxon>Mycosphaerellales</taxon>
        <taxon>Mycosphaerellaceae</taxon>
        <taxon>Fulvia</taxon>
    </lineage>
</organism>
<sequence length="248" mass="28545">MDQLRAALSRSTLSENKKVDWSFDHILRSFPTEICHLIAENRQPPTKQPVDVAINHGRLKDSMVFLNGCNTPPELHDFFRKAYYKNTTFQLHVRNSKPPIPQRTLSRFLDQVGDNIKDLTTLRINHIDFSILITLTHSRYSTSIDGTLEKPWRSGPYAMKLFEHIAHHKLTSAKTLIEAEIKENKQTGITRQQLATFVETICKLETVRYVIQRGWLALDADDEDELDGSLVPDDEELQGYVDLMDSQL</sequence>